<name>A0A916WNC6_9SPHN</name>
<sequence>MNAVTRIQPDESIYGSRTERAYRATIAVHVPDCDEMSMAARCDIAAMRDQASVGMARATDSAVVILGEVSRMASAAVYADMPTSNLLRVRAALKLTMMAAREVERIQRDG</sequence>
<dbReference type="RefSeq" id="WP_188656616.1">
    <property type="nucleotide sequence ID" value="NZ_BMIH01000001.1"/>
</dbReference>
<keyword evidence="2" id="KW-1185">Reference proteome</keyword>
<gene>
    <name evidence="1" type="ORF">GCM10011380_00420</name>
</gene>
<protein>
    <submittedName>
        <fullName evidence="1">Uncharacterized protein</fullName>
    </submittedName>
</protein>
<evidence type="ECO:0000313" key="1">
    <source>
        <dbReference type="EMBL" id="GGB14928.1"/>
    </source>
</evidence>
<evidence type="ECO:0000313" key="2">
    <source>
        <dbReference type="Proteomes" id="UP000623067"/>
    </source>
</evidence>
<dbReference type="EMBL" id="BMIH01000001">
    <property type="protein sequence ID" value="GGB14928.1"/>
    <property type="molecule type" value="Genomic_DNA"/>
</dbReference>
<reference evidence="1" key="1">
    <citation type="journal article" date="2014" name="Int. J. Syst. Evol. Microbiol.">
        <title>Complete genome sequence of Corynebacterium casei LMG S-19264T (=DSM 44701T), isolated from a smear-ripened cheese.</title>
        <authorList>
            <consortium name="US DOE Joint Genome Institute (JGI-PGF)"/>
            <person name="Walter F."/>
            <person name="Albersmeier A."/>
            <person name="Kalinowski J."/>
            <person name="Ruckert C."/>
        </authorList>
    </citation>
    <scope>NUCLEOTIDE SEQUENCE</scope>
    <source>
        <strain evidence="1">CGMCC 1.15330</strain>
    </source>
</reference>
<reference evidence="1" key="2">
    <citation type="submission" date="2020-09" db="EMBL/GenBank/DDBJ databases">
        <authorList>
            <person name="Sun Q."/>
            <person name="Zhou Y."/>
        </authorList>
    </citation>
    <scope>NUCLEOTIDE SEQUENCE</scope>
    <source>
        <strain evidence="1">CGMCC 1.15330</strain>
    </source>
</reference>
<proteinExistence type="predicted"/>
<dbReference type="Proteomes" id="UP000623067">
    <property type="component" value="Unassembled WGS sequence"/>
</dbReference>
<comment type="caution">
    <text evidence="1">The sequence shown here is derived from an EMBL/GenBank/DDBJ whole genome shotgun (WGS) entry which is preliminary data.</text>
</comment>
<organism evidence="1 2">
    <name type="scientific">Sphingomonas metalli</name>
    <dbReference type="NCBI Taxonomy" id="1779358"/>
    <lineage>
        <taxon>Bacteria</taxon>
        <taxon>Pseudomonadati</taxon>
        <taxon>Pseudomonadota</taxon>
        <taxon>Alphaproteobacteria</taxon>
        <taxon>Sphingomonadales</taxon>
        <taxon>Sphingomonadaceae</taxon>
        <taxon>Sphingomonas</taxon>
    </lineage>
</organism>
<dbReference type="AlphaFoldDB" id="A0A916WNC6"/>
<accession>A0A916WNC6</accession>